<proteinExistence type="predicted"/>
<dbReference type="RefSeq" id="XP_014144653.1">
    <property type="nucleotide sequence ID" value="XM_014289178.1"/>
</dbReference>
<sequence length="104" mass="12030">SLLVQTFAYKGRVYDIPRNLVVIFVTSQTVSLIPSSLADLCMLTVDHYGQDHLPFDWRQFGTPNALLWDPYYETIYRSDWKQFGTPGTLVWNLHNAVWGCFILS</sequence>
<dbReference type="GeneID" id="25917223"/>
<dbReference type="AlphaFoldDB" id="A0A0L0F2B0"/>
<evidence type="ECO:0000313" key="2">
    <source>
        <dbReference type="Proteomes" id="UP000054560"/>
    </source>
</evidence>
<name>A0A0L0F2B0_9EUKA</name>
<protein>
    <submittedName>
        <fullName evidence="1">Uncharacterized protein</fullName>
    </submittedName>
</protein>
<feature type="non-terminal residue" evidence="1">
    <location>
        <position position="1"/>
    </location>
</feature>
<dbReference type="Proteomes" id="UP000054560">
    <property type="component" value="Unassembled WGS sequence"/>
</dbReference>
<keyword evidence="2" id="KW-1185">Reference proteome</keyword>
<organism evidence="1 2">
    <name type="scientific">Sphaeroforma arctica JP610</name>
    <dbReference type="NCBI Taxonomy" id="667725"/>
    <lineage>
        <taxon>Eukaryota</taxon>
        <taxon>Ichthyosporea</taxon>
        <taxon>Ichthyophonida</taxon>
        <taxon>Sphaeroforma</taxon>
    </lineage>
</organism>
<gene>
    <name evidence="1" type="ORF">SARC_16719</name>
</gene>
<accession>A0A0L0F2B0</accession>
<dbReference type="EMBL" id="KQ250305">
    <property type="protein sequence ID" value="KNC70751.1"/>
    <property type="molecule type" value="Genomic_DNA"/>
</dbReference>
<evidence type="ECO:0000313" key="1">
    <source>
        <dbReference type="EMBL" id="KNC70751.1"/>
    </source>
</evidence>
<reference evidence="1 2" key="1">
    <citation type="submission" date="2011-02" db="EMBL/GenBank/DDBJ databases">
        <title>The Genome Sequence of Sphaeroforma arctica JP610.</title>
        <authorList>
            <consortium name="The Broad Institute Genome Sequencing Platform"/>
            <person name="Russ C."/>
            <person name="Cuomo C."/>
            <person name="Young S.K."/>
            <person name="Zeng Q."/>
            <person name="Gargeya S."/>
            <person name="Alvarado L."/>
            <person name="Berlin A."/>
            <person name="Chapman S.B."/>
            <person name="Chen Z."/>
            <person name="Freedman E."/>
            <person name="Gellesch M."/>
            <person name="Goldberg J."/>
            <person name="Griggs A."/>
            <person name="Gujja S."/>
            <person name="Heilman E."/>
            <person name="Heiman D."/>
            <person name="Howarth C."/>
            <person name="Mehta T."/>
            <person name="Neiman D."/>
            <person name="Pearson M."/>
            <person name="Roberts A."/>
            <person name="Saif S."/>
            <person name="Shea T."/>
            <person name="Shenoy N."/>
            <person name="Sisk P."/>
            <person name="Stolte C."/>
            <person name="Sykes S."/>
            <person name="White J."/>
            <person name="Yandava C."/>
            <person name="Burger G."/>
            <person name="Gray M.W."/>
            <person name="Holland P.W.H."/>
            <person name="King N."/>
            <person name="Lang F.B.F."/>
            <person name="Roger A.J."/>
            <person name="Ruiz-Trillo I."/>
            <person name="Haas B."/>
            <person name="Nusbaum C."/>
            <person name="Birren B."/>
        </authorList>
    </citation>
    <scope>NUCLEOTIDE SEQUENCE [LARGE SCALE GENOMIC DNA]</scope>
    <source>
        <strain evidence="1 2">JP610</strain>
    </source>
</reference>